<dbReference type="AlphaFoldDB" id="A0A2M4D273"/>
<organism evidence="2">
    <name type="scientific">Anopheles darlingi</name>
    <name type="common">Mosquito</name>
    <dbReference type="NCBI Taxonomy" id="43151"/>
    <lineage>
        <taxon>Eukaryota</taxon>
        <taxon>Metazoa</taxon>
        <taxon>Ecdysozoa</taxon>
        <taxon>Arthropoda</taxon>
        <taxon>Hexapoda</taxon>
        <taxon>Insecta</taxon>
        <taxon>Pterygota</taxon>
        <taxon>Neoptera</taxon>
        <taxon>Endopterygota</taxon>
        <taxon>Diptera</taxon>
        <taxon>Nematocera</taxon>
        <taxon>Culicoidea</taxon>
        <taxon>Culicidae</taxon>
        <taxon>Anophelinae</taxon>
        <taxon>Anopheles</taxon>
    </lineage>
</organism>
<evidence type="ECO:0000313" key="2">
    <source>
        <dbReference type="EMBL" id="MBW71647.1"/>
    </source>
</evidence>
<accession>A0A2M4D273</accession>
<feature type="region of interest" description="Disordered" evidence="1">
    <location>
        <begin position="130"/>
        <end position="182"/>
    </location>
</feature>
<reference evidence="2" key="1">
    <citation type="submission" date="2018-01" db="EMBL/GenBank/DDBJ databases">
        <title>An insight into the sialome of Amazonian anophelines.</title>
        <authorList>
            <person name="Ribeiro J.M."/>
            <person name="Scarpassa V."/>
            <person name="Calvo E."/>
        </authorList>
    </citation>
    <scope>NUCLEOTIDE SEQUENCE</scope>
</reference>
<name>A0A2M4D273_ANODA</name>
<dbReference type="EMBL" id="GGFL01007469">
    <property type="protein sequence ID" value="MBW71647.1"/>
    <property type="molecule type" value="Transcribed_RNA"/>
</dbReference>
<evidence type="ECO:0000256" key="1">
    <source>
        <dbReference type="SAM" id="MobiDB-lite"/>
    </source>
</evidence>
<sequence length="182" mass="21467">MRRHRRTFPMLMRHLLPTITSTIIMLRTRVRHSTITNRRATILLHHHHLRHTHTTHPRGRTVPRNQVLQWHRLILSTIIPIRQHRPDNPVCLTLSGEVWATPLAELLGPVHQINHSNWTKLSTKAKATANWKAKKPKPQPAKQQPSETRTIQVHQPRPRQPQTEEQPLVQETLKQRRTQKRT</sequence>
<protein>
    <submittedName>
        <fullName evidence="2">Putative secreted protein</fullName>
    </submittedName>
</protein>
<proteinExistence type="predicted"/>